<dbReference type="Proteomes" id="UP000199118">
    <property type="component" value="Unassembled WGS sequence"/>
</dbReference>
<proteinExistence type="predicted"/>
<dbReference type="SUPFAM" id="SSF51905">
    <property type="entry name" value="FAD/NAD(P)-binding domain"/>
    <property type="match status" value="1"/>
</dbReference>
<reference evidence="2 3" key="1">
    <citation type="submission" date="2016-10" db="EMBL/GenBank/DDBJ databases">
        <authorList>
            <person name="de Groot N.N."/>
        </authorList>
    </citation>
    <scope>NUCLEOTIDE SEQUENCE [LARGE SCALE GENOMIC DNA]</scope>
    <source>
        <strain evidence="2 3">DSM 17890</strain>
    </source>
</reference>
<dbReference type="InterPro" id="IPR036188">
    <property type="entry name" value="FAD/NAD-bd_sf"/>
</dbReference>
<dbReference type="STRING" id="356660.SAMN05444336_102370"/>
<organism evidence="2 3">
    <name type="scientific">Albimonas donghaensis</name>
    <dbReference type="NCBI Taxonomy" id="356660"/>
    <lineage>
        <taxon>Bacteria</taxon>
        <taxon>Pseudomonadati</taxon>
        <taxon>Pseudomonadota</taxon>
        <taxon>Alphaproteobacteria</taxon>
        <taxon>Rhodobacterales</taxon>
        <taxon>Paracoccaceae</taxon>
        <taxon>Albimonas</taxon>
    </lineage>
</organism>
<dbReference type="InterPro" id="IPR050464">
    <property type="entry name" value="Zeta_carotene_desat/Oxidored"/>
</dbReference>
<dbReference type="OrthoDB" id="20837at2"/>
<gene>
    <name evidence="2" type="ORF">SAMN05444336_102370</name>
</gene>
<evidence type="ECO:0000313" key="2">
    <source>
        <dbReference type="EMBL" id="SDW79529.1"/>
    </source>
</evidence>
<name>A0A1H2WHN1_9RHOB</name>
<evidence type="ECO:0000313" key="3">
    <source>
        <dbReference type="Proteomes" id="UP000199118"/>
    </source>
</evidence>
<dbReference type="RefSeq" id="WP_092680629.1">
    <property type="nucleotide sequence ID" value="NZ_FNMZ01000002.1"/>
</dbReference>
<dbReference type="PANTHER" id="PTHR42923">
    <property type="entry name" value="PROTOPORPHYRINOGEN OXIDASE"/>
    <property type="match status" value="1"/>
</dbReference>
<accession>A0A1H2WHN1</accession>
<evidence type="ECO:0000259" key="1">
    <source>
        <dbReference type="Pfam" id="PF01593"/>
    </source>
</evidence>
<dbReference type="InterPro" id="IPR002937">
    <property type="entry name" value="Amino_oxidase"/>
</dbReference>
<dbReference type="Pfam" id="PF01593">
    <property type="entry name" value="Amino_oxidase"/>
    <property type="match status" value="1"/>
</dbReference>
<keyword evidence="3" id="KW-1185">Reference proteome</keyword>
<sequence>MKIAVIGAGISGLGAALALSERHDVTLFERDGRLGGHANTATVRHAGREITVDTGFIVCNARNYPNLMGMFEHLGVETAWSDMSFGFSLRGGAYEYACDDLSTLFAQKRNCVNPRHIRMLLEVVRKFNRTASAELAEGALTGLSLGEWLDRRGYSQAFRDRFVLPMGGAIWSTSTRRMLDFPAANFVAFFDNHDLMTGLDPAQRWRTVRGGSREYVARAAAALGDRAVAGVGAQRIRREADGLRIRFDDGSEGRFDQVVLATHADVSLGLMADADATERRLLGAFPYSKNLAVLHSDPSLMPRRRKVWSSWNFLSEGAEADAERPAQVTYWMNRLQPLGDDAPPLFVSLNPARRPDPALTHGEYSYDHPLYSTDSFEAQADMDAIQGRGGLWHAGAWLGYGFHEDGLRAGLRAAAALGARPDWARDLGAPLPGPSFAPAHLPAHGPAPELAAAAAATAAE</sequence>
<dbReference type="AlphaFoldDB" id="A0A1H2WHN1"/>
<dbReference type="GO" id="GO:0016491">
    <property type="term" value="F:oxidoreductase activity"/>
    <property type="evidence" value="ECO:0007669"/>
    <property type="project" value="InterPro"/>
</dbReference>
<dbReference type="Gene3D" id="3.50.50.60">
    <property type="entry name" value="FAD/NAD(P)-binding domain"/>
    <property type="match status" value="1"/>
</dbReference>
<dbReference type="PANTHER" id="PTHR42923:SF17">
    <property type="entry name" value="AMINE OXIDASE DOMAIN-CONTAINING PROTEIN"/>
    <property type="match status" value="1"/>
</dbReference>
<dbReference type="EMBL" id="FNMZ01000002">
    <property type="protein sequence ID" value="SDW79529.1"/>
    <property type="molecule type" value="Genomic_DNA"/>
</dbReference>
<protein>
    <submittedName>
        <fullName evidence="2">Predicted NAD/FAD-binding protein</fullName>
    </submittedName>
</protein>
<feature type="domain" description="Amine oxidase" evidence="1">
    <location>
        <begin position="10"/>
        <end position="268"/>
    </location>
</feature>